<accession>A0A1A6GIF3</accession>
<dbReference type="AlphaFoldDB" id="A0A1A6GIF3"/>
<keyword evidence="12" id="KW-0325">Glycoprotein</keyword>
<dbReference type="InterPro" id="IPR032675">
    <property type="entry name" value="LRR_dom_sf"/>
</dbReference>
<keyword evidence="13" id="KW-0395">Inflammatory response</keyword>
<dbReference type="Proteomes" id="UP000092124">
    <property type="component" value="Unassembled WGS sequence"/>
</dbReference>
<dbReference type="GO" id="GO:0038023">
    <property type="term" value="F:signaling receptor activity"/>
    <property type="evidence" value="ECO:0007669"/>
    <property type="project" value="TreeGrafter"/>
</dbReference>
<dbReference type="InterPro" id="IPR035897">
    <property type="entry name" value="Toll_tir_struct_dom_sf"/>
</dbReference>
<protein>
    <recommendedName>
        <fullName evidence="15">TIR domain-containing protein</fullName>
    </recommendedName>
</protein>
<dbReference type="SUPFAM" id="SSF52058">
    <property type="entry name" value="L domain-like"/>
    <property type="match status" value="1"/>
</dbReference>
<dbReference type="Pfam" id="PF01582">
    <property type="entry name" value="TIR"/>
    <property type="match status" value="1"/>
</dbReference>
<dbReference type="GO" id="GO:0006954">
    <property type="term" value="P:inflammatory response"/>
    <property type="evidence" value="ECO:0007669"/>
    <property type="project" value="UniProtKB-KW"/>
</dbReference>
<name>A0A1A6GIF3_NEOLE</name>
<evidence type="ECO:0000256" key="3">
    <source>
        <dbReference type="ARBA" id="ARBA00022588"/>
    </source>
</evidence>
<dbReference type="OrthoDB" id="1081807at2759"/>
<evidence type="ECO:0000256" key="12">
    <source>
        <dbReference type="ARBA" id="ARBA00023180"/>
    </source>
</evidence>
<feature type="domain" description="TIR" evidence="15">
    <location>
        <begin position="93"/>
        <end position="237"/>
    </location>
</feature>
<keyword evidence="3" id="KW-0399">Innate immunity</keyword>
<organism evidence="16 17">
    <name type="scientific">Neotoma lepida</name>
    <name type="common">Desert woodrat</name>
    <dbReference type="NCBI Taxonomy" id="56216"/>
    <lineage>
        <taxon>Eukaryota</taxon>
        <taxon>Metazoa</taxon>
        <taxon>Chordata</taxon>
        <taxon>Craniata</taxon>
        <taxon>Vertebrata</taxon>
        <taxon>Euteleostomi</taxon>
        <taxon>Mammalia</taxon>
        <taxon>Eutheria</taxon>
        <taxon>Euarchontoglires</taxon>
        <taxon>Glires</taxon>
        <taxon>Rodentia</taxon>
        <taxon>Myomorpha</taxon>
        <taxon>Muroidea</taxon>
        <taxon>Cricetidae</taxon>
        <taxon>Neotominae</taxon>
        <taxon>Neotoma</taxon>
    </lineage>
</organism>
<evidence type="ECO:0000256" key="8">
    <source>
        <dbReference type="ARBA" id="ARBA00022859"/>
    </source>
</evidence>
<dbReference type="STRING" id="56216.A0A1A6GIF3"/>
<evidence type="ECO:0000259" key="15">
    <source>
        <dbReference type="PROSITE" id="PS50104"/>
    </source>
</evidence>
<evidence type="ECO:0000256" key="4">
    <source>
        <dbReference type="ARBA" id="ARBA00022614"/>
    </source>
</evidence>
<evidence type="ECO:0000313" key="16">
    <source>
        <dbReference type="EMBL" id="OBS65092.1"/>
    </source>
</evidence>
<dbReference type="SUPFAM" id="SSF52200">
    <property type="entry name" value="Toll/Interleukin receptor TIR domain"/>
    <property type="match status" value="1"/>
</dbReference>
<evidence type="ECO:0000256" key="10">
    <source>
        <dbReference type="ARBA" id="ARBA00023136"/>
    </source>
</evidence>
<comment type="caution">
    <text evidence="16">The sequence shown here is derived from an EMBL/GenBank/DDBJ whole genome shotgun (WGS) entry which is preliminary data.</text>
</comment>
<sequence length="253" mass="29856">MSWGSFVPSLQLLLILIGLSLLSLVETYGFNKCTQYEFDIHHVFCIRKKITNLTDAMSDLPRYTTHLNLTENYIQVLPPRSFINLPALVDLRLEWNFIWKIDEATDEKWVYKELVPALEEGSQTTFKLCLHHRDFEPGIDIFENIQNAINTSRKTLCVVSNQYLHSEWCRLEVQLASMKMFYEHKDVIILIFLEEIPNYKLSSYHRLRKLVNRQTFITWPDSAHQQPLFWARIRNALGNETVEKENTHLIVVE</sequence>
<dbReference type="Gene3D" id="3.80.10.10">
    <property type="entry name" value="Ribonuclease Inhibitor"/>
    <property type="match status" value="1"/>
</dbReference>
<dbReference type="PANTHER" id="PTHR24365">
    <property type="entry name" value="TOLL-LIKE RECEPTOR"/>
    <property type="match status" value="1"/>
</dbReference>
<dbReference type="GO" id="GO:0002224">
    <property type="term" value="P:toll-like receptor signaling pathway"/>
    <property type="evidence" value="ECO:0007669"/>
    <property type="project" value="TreeGrafter"/>
</dbReference>
<keyword evidence="9" id="KW-1133">Transmembrane helix</keyword>
<feature type="signal peptide" evidence="14">
    <location>
        <begin position="1"/>
        <end position="27"/>
    </location>
</feature>
<dbReference type="InterPro" id="IPR000157">
    <property type="entry name" value="TIR_dom"/>
</dbReference>
<evidence type="ECO:0000256" key="5">
    <source>
        <dbReference type="ARBA" id="ARBA00022692"/>
    </source>
</evidence>
<dbReference type="Pfam" id="PF13855">
    <property type="entry name" value="LRR_8"/>
    <property type="match status" value="1"/>
</dbReference>
<keyword evidence="6 14" id="KW-0732">Signal</keyword>
<dbReference type="InterPro" id="IPR001611">
    <property type="entry name" value="Leu-rich_rpt"/>
</dbReference>
<comment type="similarity">
    <text evidence="2">Belongs to the Toll-like receptor family.</text>
</comment>
<dbReference type="Gene3D" id="3.40.50.10140">
    <property type="entry name" value="Toll/interleukin-1 receptor homology (TIR) domain"/>
    <property type="match status" value="1"/>
</dbReference>
<dbReference type="GO" id="GO:0045087">
    <property type="term" value="P:innate immune response"/>
    <property type="evidence" value="ECO:0007669"/>
    <property type="project" value="UniProtKB-KW"/>
</dbReference>
<dbReference type="PANTHER" id="PTHR24365:SF554">
    <property type="entry name" value="TOLL-LIKE RECEPTOR 13"/>
    <property type="match status" value="1"/>
</dbReference>
<keyword evidence="11" id="KW-0675">Receptor</keyword>
<dbReference type="GO" id="GO:0005886">
    <property type="term" value="C:plasma membrane"/>
    <property type="evidence" value="ECO:0007669"/>
    <property type="project" value="TreeGrafter"/>
</dbReference>
<dbReference type="SMART" id="SM00255">
    <property type="entry name" value="TIR"/>
    <property type="match status" value="1"/>
</dbReference>
<comment type="subcellular location">
    <subcellularLocation>
        <location evidence="1">Membrane</location>
        <topology evidence="1">Single-pass type I membrane protein</topology>
    </subcellularLocation>
</comment>
<keyword evidence="7" id="KW-0677">Repeat</keyword>
<evidence type="ECO:0000256" key="9">
    <source>
        <dbReference type="ARBA" id="ARBA00022989"/>
    </source>
</evidence>
<evidence type="ECO:0000256" key="6">
    <source>
        <dbReference type="ARBA" id="ARBA00022729"/>
    </source>
</evidence>
<gene>
    <name evidence="16" type="ORF">A6R68_06369</name>
</gene>
<reference evidence="16 17" key="1">
    <citation type="submission" date="2016-06" db="EMBL/GenBank/DDBJ databases">
        <title>The Draft Genome Sequence and Annotation of the Desert Woodrat Neotoma lepida.</title>
        <authorList>
            <person name="Campbell M."/>
            <person name="Oakeson K.F."/>
            <person name="Yandell M."/>
            <person name="Halpert J.R."/>
            <person name="Dearing D."/>
        </authorList>
    </citation>
    <scope>NUCLEOTIDE SEQUENCE [LARGE SCALE GENOMIC DNA]</scope>
    <source>
        <strain evidence="16">417</strain>
        <tissue evidence="16">Liver</tissue>
    </source>
</reference>
<evidence type="ECO:0000256" key="7">
    <source>
        <dbReference type="ARBA" id="ARBA00022737"/>
    </source>
</evidence>
<keyword evidence="5" id="KW-0812">Transmembrane</keyword>
<dbReference type="PROSITE" id="PS50104">
    <property type="entry name" value="TIR"/>
    <property type="match status" value="1"/>
</dbReference>
<keyword evidence="10" id="KW-0472">Membrane</keyword>
<evidence type="ECO:0000256" key="13">
    <source>
        <dbReference type="ARBA" id="ARBA00023198"/>
    </source>
</evidence>
<keyword evidence="17" id="KW-1185">Reference proteome</keyword>
<evidence type="ECO:0000256" key="1">
    <source>
        <dbReference type="ARBA" id="ARBA00004479"/>
    </source>
</evidence>
<evidence type="ECO:0000313" key="17">
    <source>
        <dbReference type="Proteomes" id="UP000092124"/>
    </source>
</evidence>
<feature type="chain" id="PRO_5008345623" description="TIR domain-containing protein" evidence="14">
    <location>
        <begin position="28"/>
        <end position="253"/>
    </location>
</feature>
<proteinExistence type="inferred from homology"/>
<evidence type="ECO:0000256" key="2">
    <source>
        <dbReference type="ARBA" id="ARBA00009634"/>
    </source>
</evidence>
<dbReference type="FunFam" id="3.40.50.10140:FF:000001">
    <property type="entry name" value="Toll-like receptor 2"/>
    <property type="match status" value="1"/>
</dbReference>
<evidence type="ECO:0000256" key="11">
    <source>
        <dbReference type="ARBA" id="ARBA00023170"/>
    </source>
</evidence>
<dbReference type="EMBL" id="LZPO01097107">
    <property type="protein sequence ID" value="OBS65092.1"/>
    <property type="molecule type" value="Genomic_DNA"/>
</dbReference>
<keyword evidence="4" id="KW-0433">Leucine-rich repeat</keyword>
<keyword evidence="8" id="KW-0391">Immunity</keyword>
<evidence type="ECO:0000256" key="14">
    <source>
        <dbReference type="SAM" id="SignalP"/>
    </source>
</evidence>